<dbReference type="SUPFAM" id="SSF56601">
    <property type="entry name" value="beta-lactamase/transpeptidase-like"/>
    <property type="match status" value="1"/>
</dbReference>
<evidence type="ECO:0000259" key="10">
    <source>
        <dbReference type="Pfam" id="PF00768"/>
    </source>
</evidence>
<dbReference type="InterPro" id="IPR018044">
    <property type="entry name" value="Peptidase_S11"/>
</dbReference>
<evidence type="ECO:0000256" key="8">
    <source>
        <dbReference type="PIRSR" id="PIRSR618044-2"/>
    </source>
</evidence>
<feature type="domain" description="Peptidase S11 D-alanyl-D-alanine carboxypeptidase A N-terminal" evidence="10">
    <location>
        <begin position="79"/>
        <end position="306"/>
    </location>
</feature>
<dbReference type="PANTHER" id="PTHR21581:SF6">
    <property type="entry name" value="TRAFFICKING PROTEIN PARTICLE COMPLEX SUBUNIT 12"/>
    <property type="match status" value="1"/>
</dbReference>
<evidence type="ECO:0000256" key="4">
    <source>
        <dbReference type="ARBA" id="ARBA00022960"/>
    </source>
</evidence>
<keyword evidence="3" id="KW-0378">Hydrolase</keyword>
<dbReference type="OrthoDB" id="9791132at2"/>
<evidence type="ECO:0000256" key="7">
    <source>
        <dbReference type="PIRSR" id="PIRSR618044-1"/>
    </source>
</evidence>
<feature type="active site" description="Acyl-ester intermediate" evidence="7">
    <location>
        <position position="99"/>
    </location>
</feature>
<dbReference type="PROSITE" id="PS51257">
    <property type="entry name" value="PROKAR_LIPOPROTEIN"/>
    <property type="match status" value="1"/>
</dbReference>
<dbReference type="GO" id="GO:0008360">
    <property type="term" value="P:regulation of cell shape"/>
    <property type="evidence" value="ECO:0007669"/>
    <property type="project" value="UniProtKB-KW"/>
</dbReference>
<evidence type="ECO:0000313" key="13">
    <source>
        <dbReference type="Proteomes" id="UP000528555"/>
    </source>
</evidence>
<dbReference type="GO" id="GO:0009002">
    <property type="term" value="F:serine-type D-Ala-D-Ala carboxypeptidase activity"/>
    <property type="evidence" value="ECO:0007669"/>
    <property type="project" value="InterPro"/>
</dbReference>
<feature type="active site" description="Proton acceptor" evidence="7">
    <location>
        <position position="102"/>
    </location>
</feature>
<comment type="similarity">
    <text evidence="1 9">Belongs to the peptidase S11 family.</text>
</comment>
<dbReference type="AlphaFoldDB" id="A0A850HEV8"/>
<keyword evidence="5" id="KW-0573">Peptidoglycan synthesis</keyword>
<sequence length="323" mass="34778">MKCIGKLTITCLALTTASAILFSGCGKKEVVVAAYEAENYNKELYIGKLFAEDLCIANGNISMDGAPDPAGTHAIGLFDLEGKKTDFAYNVQERLYPASTTKIMTALLAIENADLEDKVTISANADARTFAADESTCGIKEGDEMTLEDLLNGLLLHSGNDNAVAIAEHVSGSIEEFAKLMNERAESLMATGTHFTNPSGLHDENHYTTAYDLYLIFNECIKHPEFVGIIQSSSYTANIKGADGTLRQETWEPSHFYAQGEAVPPENASIIGGKTGTTKLAGNCLILLEEDQNGKPFISIVMGADTKDLLYQDMTALIEGIPN</sequence>
<keyword evidence="6" id="KW-0961">Cell wall biogenesis/degradation</keyword>
<evidence type="ECO:0000256" key="6">
    <source>
        <dbReference type="ARBA" id="ARBA00023316"/>
    </source>
</evidence>
<feature type="active site" evidence="7">
    <location>
        <position position="158"/>
    </location>
</feature>
<proteinExistence type="inferred from homology"/>
<protein>
    <submittedName>
        <fullName evidence="12">D-alanyl-D-alanine carboxypeptidase</fullName>
    </submittedName>
</protein>
<gene>
    <name evidence="12" type="ORF">G5A66_00420</name>
    <name evidence="11" type="ORF">G5A75_02390</name>
</gene>
<evidence type="ECO:0000256" key="2">
    <source>
        <dbReference type="ARBA" id="ARBA00022729"/>
    </source>
</evidence>
<dbReference type="GO" id="GO:0009252">
    <property type="term" value="P:peptidoglycan biosynthetic process"/>
    <property type="evidence" value="ECO:0007669"/>
    <property type="project" value="UniProtKB-KW"/>
</dbReference>
<organism evidence="12 13">
    <name type="scientific">Dorea phocaeensis</name>
    <dbReference type="NCBI Taxonomy" id="2040291"/>
    <lineage>
        <taxon>Bacteria</taxon>
        <taxon>Bacillati</taxon>
        <taxon>Bacillota</taxon>
        <taxon>Clostridia</taxon>
        <taxon>Lachnospirales</taxon>
        <taxon>Lachnospiraceae</taxon>
        <taxon>Dorea</taxon>
    </lineage>
</organism>
<evidence type="ECO:0000313" key="14">
    <source>
        <dbReference type="Proteomes" id="UP000701680"/>
    </source>
</evidence>
<keyword evidence="4" id="KW-0133">Cell shape</keyword>
<reference evidence="13 14" key="1">
    <citation type="journal article" date="2020" name="Cell Host Microbe">
        <title>Functional and Genomic Variation between Human-Derived Isolates of Lachnospiraceae Reveals Inter- and Intra-Species Diversity.</title>
        <authorList>
            <person name="Sorbara M.T."/>
            <person name="Littmann E.R."/>
            <person name="Fontana E."/>
            <person name="Moody T.U."/>
            <person name="Kohout C.E."/>
            <person name="Gjonbalaj M."/>
            <person name="Eaton V."/>
            <person name="Seok R."/>
            <person name="Leiner I.M."/>
            <person name="Pamer E.G."/>
        </authorList>
    </citation>
    <scope>NUCLEOTIDE SEQUENCE [LARGE SCALE GENOMIC DNA]</scope>
    <source>
        <strain evidence="12 13">MSK.17.11</strain>
        <strain evidence="11 14">MSK.17.38</strain>
    </source>
</reference>
<name>A0A850HEV8_9FIRM</name>
<dbReference type="InterPro" id="IPR012338">
    <property type="entry name" value="Beta-lactam/transpept-like"/>
</dbReference>
<dbReference type="GO" id="GO:0006508">
    <property type="term" value="P:proteolysis"/>
    <property type="evidence" value="ECO:0007669"/>
    <property type="project" value="InterPro"/>
</dbReference>
<comment type="caution">
    <text evidence="12">The sequence shown here is derived from an EMBL/GenBank/DDBJ whole genome shotgun (WGS) entry which is preliminary data.</text>
</comment>
<keyword evidence="12" id="KW-0645">Protease</keyword>
<feature type="binding site" evidence="8">
    <location>
        <position position="274"/>
    </location>
    <ligand>
        <name>substrate</name>
    </ligand>
</feature>
<dbReference type="Proteomes" id="UP000701680">
    <property type="component" value="Unassembled WGS sequence"/>
</dbReference>
<dbReference type="GO" id="GO:0071555">
    <property type="term" value="P:cell wall organization"/>
    <property type="evidence" value="ECO:0007669"/>
    <property type="project" value="UniProtKB-KW"/>
</dbReference>
<dbReference type="PRINTS" id="PR00725">
    <property type="entry name" value="DADACBPTASE1"/>
</dbReference>
<dbReference type="Proteomes" id="UP000528555">
    <property type="component" value="Unassembled WGS sequence"/>
</dbReference>
<dbReference type="Pfam" id="PF00768">
    <property type="entry name" value="Peptidase_S11"/>
    <property type="match status" value="1"/>
</dbReference>
<evidence type="ECO:0000256" key="9">
    <source>
        <dbReference type="RuleBase" id="RU004016"/>
    </source>
</evidence>
<evidence type="ECO:0000313" key="11">
    <source>
        <dbReference type="EMBL" id="NSK13740.1"/>
    </source>
</evidence>
<evidence type="ECO:0000256" key="3">
    <source>
        <dbReference type="ARBA" id="ARBA00022801"/>
    </source>
</evidence>
<reference evidence="12" key="2">
    <citation type="submission" date="2020-02" db="EMBL/GenBank/DDBJ databases">
        <authorList>
            <person name="Littmann E."/>
            <person name="Sorbara M."/>
        </authorList>
    </citation>
    <scope>NUCLEOTIDE SEQUENCE</scope>
    <source>
        <strain evidence="12">MSK.17.11</strain>
        <strain evidence="11">MSK.17.38</strain>
    </source>
</reference>
<dbReference type="RefSeq" id="WP_101694311.1">
    <property type="nucleotide sequence ID" value="NZ_JAAITX010000001.1"/>
</dbReference>
<dbReference type="Gene3D" id="3.40.710.10">
    <property type="entry name" value="DD-peptidase/beta-lactamase superfamily"/>
    <property type="match status" value="1"/>
</dbReference>
<keyword evidence="12" id="KW-0121">Carboxypeptidase</keyword>
<dbReference type="EMBL" id="JAAITX010000001">
    <property type="protein sequence ID" value="NVH57131.1"/>
    <property type="molecule type" value="Genomic_DNA"/>
</dbReference>
<dbReference type="EMBL" id="JAAIUO010000001">
    <property type="protein sequence ID" value="NSK13740.1"/>
    <property type="molecule type" value="Genomic_DNA"/>
</dbReference>
<evidence type="ECO:0000256" key="1">
    <source>
        <dbReference type="ARBA" id="ARBA00007164"/>
    </source>
</evidence>
<accession>A0A850HEV8</accession>
<keyword evidence="13" id="KW-1185">Reference proteome</keyword>
<dbReference type="InterPro" id="IPR001967">
    <property type="entry name" value="Peptidase_S11_N"/>
</dbReference>
<evidence type="ECO:0000256" key="5">
    <source>
        <dbReference type="ARBA" id="ARBA00022984"/>
    </source>
</evidence>
<keyword evidence="2" id="KW-0732">Signal</keyword>
<dbReference type="PANTHER" id="PTHR21581">
    <property type="entry name" value="D-ALANYL-D-ALANINE CARBOXYPEPTIDASE"/>
    <property type="match status" value="1"/>
</dbReference>
<evidence type="ECO:0000313" key="12">
    <source>
        <dbReference type="EMBL" id="NVH57131.1"/>
    </source>
</evidence>